<dbReference type="SUPFAM" id="SSF48179">
    <property type="entry name" value="6-phosphogluconate dehydrogenase C-terminal domain-like"/>
    <property type="match status" value="1"/>
</dbReference>
<dbReference type="AlphaFoldDB" id="A0A8J7QBK3"/>
<feature type="site" description="Important for catalytic activity" evidence="2">
    <location>
        <position position="140"/>
    </location>
</feature>
<dbReference type="InterPro" id="IPR008927">
    <property type="entry name" value="6-PGluconate_DH-like_C_sf"/>
</dbReference>
<feature type="binding site" evidence="3">
    <location>
        <position position="275"/>
    </location>
    <ligand>
        <name>NAD(+)</name>
        <dbReference type="ChEBI" id="CHEBI:57540"/>
    </ligand>
</feature>
<dbReference type="PANTHER" id="PTHR48075:SF5">
    <property type="entry name" value="3-HYDROXYBUTYRYL-COA DEHYDROGENASE"/>
    <property type="match status" value="1"/>
</dbReference>
<dbReference type="Gene3D" id="1.10.1040.10">
    <property type="entry name" value="N-(1-d-carboxylethyl)-l-norvaline Dehydrogenase, domain 2"/>
    <property type="match status" value="1"/>
</dbReference>
<dbReference type="InterPro" id="IPR036291">
    <property type="entry name" value="NAD(P)-bd_dom_sf"/>
</dbReference>
<feature type="domain" description="3-hydroxyacyl-CoA dehydrogenase NAD binding" evidence="5">
    <location>
        <begin position="5"/>
        <end position="183"/>
    </location>
</feature>
<keyword evidence="7" id="KW-1185">Reference proteome</keyword>
<dbReference type="Gene3D" id="3.40.50.720">
    <property type="entry name" value="NAD(P)-binding Rossmann-like Domain"/>
    <property type="match status" value="1"/>
</dbReference>
<feature type="binding site" evidence="3">
    <location>
        <position position="92"/>
    </location>
    <ligand>
        <name>NAD(+)</name>
        <dbReference type="ChEBI" id="CHEBI:57540"/>
    </ligand>
</feature>
<organism evidence="6 7">
    <name type="scientific">Acanthopleuribacter pedis</name>
    <dbReference type="NCBI Taxonomy" id="442870"/>
    <lineage>
        <taxon>Bacteria</taxon>
        <taxon>Pseudomonadati</taxon>
        <taxon>Acidobacteriota</taxon>
        <taxon>Holophagae</taxon>
        <taxon>Acanthopleuribacterales</taxon>
        <taxon>Acanthopleuribacteraceae</taxon>
        <taxon>Acanthopleuribacter</taxon>
    </lineage>
</organism>
<dbReference type="InterPro" id="IPR013328">
    <property type="entry name" value="6PGD_dom2"/>
</dbReference>
<protein>
    <submittedName>
        <fullName evidence="6">3-hydroxyacyl-CoA dehydrogenase family protein</fullName>
    </submittedName>
</protein>
<dbReference type="InterPro" id="IPR006108">
    <property type="entry name" value="3HC_DH_C"/>
</dbReference>
<evidence type="ECO:0000259" key="4">
    <source>
        <dbReference type="Pfam" id="PF00725"/>
    </source>
</evidence>
<evidence type="ECO:0000256" key="1">
    <source>
        <dbReference type="ARBA" id="ARBA00023002"/>
    </source>
</evidence>
<dbReference type="Pfam" id="PF00725">
    <property type="entry name" value="3HCDH"/>
    <property type="match status" value="1"/>
</dbReference>
<dbReference type="InterPro" id="IPR006176">
    <property type="entry name" value="3-OHacyl-CoA_DH_NAD-bd"/>
</dbReference>
<dbReference type="EMBL" id="JAFREP010000050">
    <property type="protein sequence ID" value="MBO1323122.1"/>
    <property type="molecule type" value="Genomic_DNA"/>
</dbReference>
<dbReference type="GO" id="GO:0016616">
    <property type="term" value="F:oxidoreductase activity, acting on the CH-OH group of donors, NAD or NADP as acceptor"/>
    <property type="evidence" value="ECO:0007669"/>
    <property type="project" value="InterPro"/>
</dbReference>
<feature type="binding site" evidence="3">
    <location>
        <position position="119"/>
    </location>
    <ligand>
        <name>NAD(+)</name>
        <dbReference type="ChEBI" id="CHEBI:57540"/>
    </ligand>
</feature>
<evidence type="ECO:0000313" key="7">
    <source>
        <dbReference type="Proteomes" id="UP000664417"/>
    </source>
</evidence>
<keyword evidence="1" id="KW-0560">Oxidoreductase</keyword>
<dbReference type="PANTHER" id="PTHR48075">
    <property type="entry name" value="3-HYDROXYACYL-COA DEHYDROGENASE FAMILY PROTEIN"/>
    <property type="match status" value="1"/>
</dbReference>
<dbReference type="GO" id="GO:0070403">
    <property type="term" value="F:NAD+ binding"/>
    <property type="evidence" value="ECO:0007669"/>
    <property type="project" value="InterPro"/>
</dbReference>
<dbReference type="Proteomes" id="UP000664417">
    <property type="component" value="Unassembled WGS sequence"/>
</dbReference>
<evidence type="ECO:0000259" key="5">
    <source>
        <dbReference type="Pfam" id="PF02737"/>
    </source>
</evidence>
<dbReference type="FunFam" id="3.40.50.720:FF:000009">
    <property type="entry name" value="Fatty oxidation complex, alpha subunit"/>
    <property type="match status" value="1"/>
</dbReference>
<sequence>MTRETIGVLGAGVMGTGVAHALAASGFKVTLVDVDQTRADAARANIEKNIRMYQLLHKMDQQQADGIMGRIQATADASAVYDADFLIENITEKWALKEALHRTLSQNLKPGTPVVANTSAIPIAHFAKCYADPARVAGMHFMNPVPLMPMVEVIRAPTTSEQTLAACRALIEGMGKQSIVVNDSPGFITNRVMMLTVNEAIFCLHEKVAASAKDIDRLFMSCFGHKMGPLATTDLIGVDTVLLSLEVLHHEFKDDKYRPCPLLREMVAAGRLGRKNGKGFYDYDDAE</sequence>
<dbReference type="PIRSF" id="PIRSF000105">
    <property type="entry name" value="HCDH"/>
    <property type="match status" value="1"/>
</dbReference>
<feature type="domain" description="3-hydroxyacyl-CoA dehydrogenase C-terminal" evidence="4">
    <location>
        <begin position="186"/>
        <end position="283"/>
    </location>
</feature>
<keyword evidence="3" id="KW-0520">NAD</keyword>
<comment type="caution">
    <text evidence="6">The sequence shown here is derived from an EMBL/GenBank/DDBJ whole genome shotgun (WGS) entry which is preliminary data.</text>
</comment>
<dbReference type="GO" id="GO:0006631">
    <property type="term" value="P:fatty acid metabolic process"/>
    <property type="evidence" value="ECO:0007669"/>
    <property type="project" value="InterPro"/>
</dbReference>
<dbReference type="SUPFAM" id="SSF51735">
    <property type="entry name" value="NAD(P)-binding Rossmann-fold domains"/>
    <property type="match status" value="1"/>
</dbReference>
<feature type="binding site" evidence="3">
    <location>
        <position position="143"/>
    </location>
    <ligand>
        <name>NAD(+)</name>
        <dbReference type="ChEBI" id="CHEBI:57540"/>
    </ligand>
</feature>
<feature type="binding site" evidence="3">
    <location>
        <position position="33"/>
    </location>
    <ligand>
        <name>NAD(+)</name>
        <dbReference type="ChEBI" id="CHEBI:57540"/>
    </ligand>
</feature>
<proteinExistence type="predicted"/>
<accession>A0A8J7QBK3</accession>
<dbReference type="Pfam" id="PF02737">
    <property type="entry name" value="3HCDH_N"/>
    <property type="match status" value="1"/>
</dbReference>
<dbReference type="RefSeq" id="WP_207863092.1">
    <property type="nucleotide sequence ID" value="NZ_JAFREP010000050.1"/>
</dbReference>
<evidence type="ECO:0000256" key="2">
    <source>
        <dbReference type="PIRSR" id="PIRSR000105-1"/>
    </source>
</evidence>
<gene>
    <name evidence="6" type="ORF">J3U88_31955</name>
</gene>
<feature type="binding site" evidence="3">
    <location>
        <begin position="10"/>
        <end position="15"/>
    </location>
    <ligand>
        <name>NAD(+)</name>
        <dbReference type="ChEBI" id="CHEBI:57540"/>
    </ligand>
</feature>
<name>A0A8J7QBK3_9BACT</name>
<dbReference type="InterPro" id="IPR022694">
    <property type="entry name" value="3-OHacyl-CoA_DH"/>
</dbReference>
<evidence type="ECO:0000256" key="3">
    <source>
        <dbReference type="PIRSR" id="PIRSR000105-2"/>
    </source>
</evidence>
<reference evidence="6" key="1">
    <citation type="submission" date="2021-03" db="EMBL/GenBank/DDBJ databases">
        <authorList>
            <person name="Wang G."/>
        </authorList>
    </citation>
    <scope>NUCLEOTIDE SEQUENCE</scope>
    <source>
        <strain evidence="6">KCTC 12899</strain>
    </source>
</reference>
<feature type="binding site" evidence="3">
    <location>
        <position position="97"/>
    </location>
    <ligand>
        <name>NAD(+)</name>
        <dbReference type="ChEBI" id="CHEBI:57540"/>
    </ligand>
</feature>
<evidence type="ECO:0000313" key="6">
    <source>
        <dbReference type="EMBL" id="MBO1323122.1"/>
    </source>
</evidence>